<keyword evidence="3" id="KW-1185">Reference proteome</keyword>
<evidence type="ECO:0000259" key="1">
    <source>
        <dbReference type="PROSITE" id="PS50234"/>
    </source>
</evidence>
<dbReference type="InterPro" id="IPR002035">
    <property type="entry name" value="VWF_A"/>
</dbReference>
<dbReference type="KEGG" id="lyd:D7I47_02070"/>
<dbReference type="EMBL" id="CP032630">
    <property type="protein sequence ID" value="AYF99403.1"/>
    <property type="molecule type" value="Genomic_DNA"/>
</dbReference>
<dbReference type="SUPFAM" id="SSF53300">
    <property type="entry name" value="vWA-like"/>
    <property type="match status" value="1"/>
</dbReference>
<dbReference type="SMART" id="SM00327">
    <property type="entry name" value="VWA"/>
    <property type="match status" value="1"/>
</dbReference>
<dbReference type="Pfam" id="PF13519">
    <property type="entry name" value="VWA_2"/>
    <property type="match status" value="1"/>
</dbReference>
<dbReference type="OrthoDB" id="9814325at2"/>
<accession>A0A387BAM1</accession>
<organism evidence="2 3">
    <name type="scientific">Protaetiibacter intestinalis</name>
    <dbReference type="NCBI Taxonomy" id="2419774"/>
    <lineage>
        <taxon>Bacteria</taxon>
        <taxon>Bacillati</taxon>
        <taxon>Actinomycetota</taxon>
        <taxon>Actinomycetes</taxon>
        <taxon>Micrococcales</taxon>
        <taxon>Microbacteriaceae</taxon>
        <taxon>Protaetiibacter</taxon>
    </lineage>
</organism>
<sequence>MLWVGRIALVLACGVLLLRPTVPGGSSPTLASELDVVLVVDATASIVAEDWDGDLPRLDGVRGDVEELVRRYPGARFALITFGAEAEVRVPLTSDTTALTSSLSVLRPEPTAQSRGSSVGVAADTLRETLESAEAVSPDRARMVFYLGDGEQTAFSPRESFADSADLVSGGAVLGYGTAEGGPMRSTSAGVDGPGDYIEYQGERALSKIDPATLQEIADELGVDYQERSAGSALEVPEPPTDVVAEDGEIENVIELSWLVAFVIAALLLVELARGVQLATRTGRVHTRAPRGEAAR</sequence>
<dbReference type="InterPro" id="IPR036465">
    <property type="entry name" value="vWFA_dom_sf"/>
</dbReference>
<evidence type="ECO:0000313" key="3">
    <source>
        <dbReference type="Proteomes" id="UP000278886"/>
    </source>
</evidence>
<name>A0A387BAM1_9MICO</name>
<proteinExistence type="predicted"/>
<dbReference type="Proteomes" id="UP000278886">
    <property type="component" value="Chromosome"/>
</dbReference>
<gene>
    <name evidence="2" type="ORF">D7I47_02070</name>
</gene>
<dbReference type="Gene3D" id="3.40.50.410">
    <property type="entry name" value="von Willebrand factor, type A domain"/>
    <property type="match status" value="1"/>
</dbReference>
<evidence type="ECO:0000313" key="2">
    <source>
        <dbReference type="EMBL" id="AYF99403.1"/>
    </source>
</evidence>
<feature type="domain" description="VWFA" evidence="1">
    <location>
        <begin position="35"/>
        <end position="221"/>
    </location>
</feature>
<dbReference type="PROSITE" id="PS50234">
    <property type="entry name" value="VWFA"/>
    <property type="match status" value="1"/>
</dbReference>
<protein>
    <submittedName>
        <fullName evidence="2">VWA domain-containing protein</fullName>
    </submittedName>
</protein>
<reference evidence="3" key="1">
    <citation type="submission" date="2018-09" db="EMBL/GenBank/DDBJ databases">
        <title>Genome sequencing of strain 2DFWR-13.</title>
        <authorList>
            <person name="Heo J."/>
            <person name="Kim S.-J."/>
            <person name="Kwon S.-W."/>
        </authorList>
    </citation>
    <scope>NUCLEOTIDE SEQUENCE [LARGE SCALE GENOMIC DNA]</scope>
    <source>
        <strain evidence="3">2DFWR-13</strain>
    </source>
</reference>
<dbReference type="AlphaFoldDB" id="A0A387BAM1"/>